<comment type="caution">
    <text evidence="1">The sequence shown here is derived from an EMBL/GenBank/DDBJ whole genome shotgun (WGS) entry which is preliminary data.</text>
</comment>
<keyword evidence="2" id="KW-1185">Reference proteome</keyword>
<reference evidence="1 2" key="1">
    <citation type="journal article" date="2021" name="Front. Genet.">
        <title>Chromosome-Level Genome Assembly Reveals Significant Gene Expansion in the Toll and IMD Signaling Pathways of Dendrolimus kikuchii.</title>
        <authorList>
            <person name="Zhou J."/>
            <person name="Wu P."/>
            <person name="Xiong Z."/>
            <person name="Liu N."/>
            <person name="Zhao N."/>
            <person name="Ji M."/>
            <person name="Qiu Y."/>
            <person name="Yang B."/>
        </authorList>
    </citation>
    <scope>NUCLEOTIDE SEQUENCE [LARGE SCALE GENOMIC DNA]</scope>
    <source>
        <strain evidence="1">Ann1</strain>
    </source>
</reference>
<dbReference type="EMBL" id="CM034413">
    <property type="protein sequence ID" value="KAJ0170519.1"/>
    <property type="molecule type" value="Genomic_DNA"/>
</dbReference>
<proteinExistence type="predicted"/>
<organism evidence="1 2">
    <name type="scientific">Dendrolimus kikuchii</name>
    <dbReference type="NCBI Taxonomy" id="765133"/>
    <lineage>
        <taxon>Eukaryota</taxon>
        <taxon>Metazoa</taxon>
        <taxon>Ecdysozoa</taxon>
        <taxon>Arthropoda</taxon>
        <taxon>Hexapoda</taxon>
        <taxon>Insecta</taxon>
        <taxon>Pterygota</taxon>
        <taxon>Neoptera</taxon>
        <taxon>Endopterygota</taxon>
        <taxon>Lepidoptera</taxon>
        <taxon>Glossata</taxon>
        <taxon>Ditrysia</taxon>
        <taxon>Bombycoidea</taxon>
        <taxon>Lasiocampidae</taxon>
        <taxon>Dendrolimus</taxon>
    </lineage>
</organism>
<evidence type="ECO:0000313" key="2">
    <source>
        <dbReference type="Proteomes" id="UP000824533"/>
    </source>
</evidence>
<evidence type="ECO:0000313" key="1">
    <source>
        <dbReference type="EMBL" id="KAJ0170519.1"/>
    </source>
</evidence>
<accession>A0ACC1CG22</accession>
<sequence>MATEYWILLVIWFLILTTSGDNHVTSHSNILDENVNIFKPILRIEATNEDNESSDERDKPVIILVYQSPSNFDYEDNLEHLTSDLIEKLEGEKSEEFNTESNVGDNNKKSSIENANTLSLLLRGLHGSYKIQRDNNTLLRSCRKQVNRDCKKVCYDSIRDACRSYGCRSSFKEYFNRRCRRNCNYRF</sequence>
<protein>
    <submittedName>
        <fullName evidence="1">Uncharacterized protein</fullName>
    </submittedName>
</protein>
<name>A0ACC1CG22_9NEOP</name>
<gene>
    <name evidence="1" type="ORF">K1T71_013890</name>
</gene>
<dbReference type="Proteomes" id="UP000824533">
    <property type="component" value="Linkage Group LG27"/>
</dbReference>